<accession>A0A1D2N973</accession>
<dbReference type="PANTHER" id="PTHR10680">
    <property type="entry name" value="PEPTIDYL-GLYCINE ALPHA-AMIDATING MONOOXYGENASE"/>
    <property type="match status" value="1"/>
</dbReference>
<dbReference type="GO" id="GO:0016020">
    <property type="term" value="C:membrane"/>
    <property type="evidence" value="ECO:0007669"/>
    <property type="project" value="InterPro"/>
</dbReference>
<reference evidence="14 15" key="1">
    <citation type="journal article" date="2016" name="Genome Biol. Evol.">
        <title>Gene Family Evolution Reflects Adaptation to Soil Environmental Stressors in the Genome of the Collembolan Orchesella cincta.</title>
        <authorList>
            <person name="Faddeeva-Vakhrusheva A."/>
            <person name="Derks M.F."/>
            <person name="Anvar S.Y."/>
            <person name="Agamennone V."/>
            <person name="Suring W."/>
            <person name="Smit S."/>
            <person name="van Straalen N.M."/>
            <person name="Roelofs D."/>
        </authorList>
    </citation>
    <scope>NUCLEOTIDE SEQUENCE [LARGE SCALE GENOMIC DNA]</scope>
    <source>
        <tissue evidence="14">Mixed pool</tissue>
    </source>
</reference>
<evidence type="ECO:0000256" key="8">
    <source>
        <dbReference type="PIRSR" id="PIRSR600720-1"/>
    </source>
</evidence>
<dbReference type="GO" id="GO:0004598">
    <property type="term" value="F:peptidylamidoglycolate lyase activity"/>
    <property type="evidence" value="ECO:0007669"/>
    <property type="project" value="UniProtKB-EC"/>
</dbReference>
<dbReference type="CDD" id="cd14958">
    <property type="entry name" value="NHL_PAL_like"/>
    <property type="match status" value="1"/>
</dbReference>
<dbReference type="STRING" id="48709.A0A1D2N973"/>
<feature type="binding site" evidence="9">
    <location>
        <position position="160"/>
    </location>
    <ligand>
        <name>Zn(2+)</name>
        <dbReference type="ChEBI" id="CHEBI:29105"/>
        <note>catalytic</note>
    </ligand>
</feature>
<evidence type="ECO:0000256" key="3">
    <source>
        <dbReference type="ARBA" id="ARBA00022729"/>
    </source>
</evidence>
<dbReference type="EC" id="4.3.2.5" evidence="1"/>
<feature type="binding site" evidence="9">
    <location>
        <position position="364"/>
    </location>
    <ligand>
        <name>Ca(2+)</name>
        <dbReference type="ChEBI" id="CHEBI:29108"/>
        <note>structural</note>
    </ligand>
</feature>
<evidence type="ECO:0000256" key="7">
    <source>
        <dbReference type="ARBA" id="ARBA00023239"/>
    </source>
</evidence>
<feature type="disulfide bond" evidence="10">
    <location>
        <begin position="208"/>
        <end position="228"/>
    </location>
</feature>
<dbReference type="GO" id="GO:0006518">
    <property type="term" value="P:peptide metabolic process"/>
    <property type="evidence" value="ECO:0007669"/>
    <property type="project" value="InterPro"/>
</dbReference>
<comment type="caution">
    <text evidence="14">The sequence shown here is derived from an EMBL/GenBank/DDBJ whole genome shotgun (WGS) entry which is preliminary data.</text>
</comment>
<gene>
    <name evidence="14" type="ORF">Ocin01_04867</name>
</gene>
<dbReference type="PRINTS" id="PR00790">
    <property type="entry name" value="PAMONOXGNASE"/>
</dbReference>
<dbReference type="AlphaFoldDB" id="A0A1D2N973"/>
<feature type="binding site" evidence="8">
    <location>
        <position position="108"/>
    </location>
    <ligand>
        <name>a protein</name>
        <dbReference type="ChEBI" id="CHEBI:16541"/>
    </ligand>
    <ligandPart>
        <name>C-terminal Xaa-(2S)-2-hydroxyglycine residue</name>
        <dbReference type="ChEBI" id="CHEBI:142768"/>
    </ligandPart>
</feature>
<feature type="binding site" evidence="8">
    <location>
        <position position="280"/>
    </location>
    <ligand>
        <name>a protein</name>
        <dbReference type="ChEBI" id="CHEBI:16541"/>
    </ligand>
    <ligandPart>
        <name>C-terminal Xaa-(2S)-2-hydroxyglycine residue</name>
        <dbReference type="ChEBI" id="CHEBI:142768"/>
    </ligandPart>
</feature>
<dbReference type="Gene3D" id="2.120.10.30">
    <property type="entry name" value="TolB, C-terminal domain"/>
    <property type="match status" value="1"/>
</dbReference>
<feature type="binding site" evidence="9">
    <location>
        <position position="264"/>
    </location>
    <ligand>
        <name>Zn(2+)</name>
        <dbReference type="ChEBI" id="CHEBI:29105"/>
        <note>catalytic</note>
    </ligand>
</feature>
<dbReference type="PROSITE" id="PS51257">
    <property type="entry name" value="PROKAR_LIPOPROTEIN"/>
    <property type="match status" value="1"/>
</dbReference>
<dbReference type="Proteomes" id="UP000094527">
    <property type="component" value="Unassembled WGS sequence"/>
</dbReference>
<dbReference type="OMA" id="NWPTDQH"/>
<evidence type="ECO:0000256" key="10">
    <source>
        <dbReference type="PIRSR" id="PIRSR600720-3"/>
    </source>
</evidence>
<feature type="region of interest" description="Disordered" evidence="12">
    <location>
        <begin position="391"/>
        <end position="418"/>
    </location>
</feature>
<evidence type="ECO:0000256" key="2">
    <source>
        <dbReference type="ARBA" id="ARBA00022723"/>
    </source>
</evidence>
<feature type="chain" id="PRO_5008905246" description="peptidylamidoglycolate lyase" evidence="13">
    <location>
        <begin position="32"/>
        <end position="418"/>
    </location>
</feature>
<keyword evidence="4" id="KW-0677">Repeat</keyword>
<feature type="binding site" evidence="9">
    <location>
        <position position="363"/>
    </location>
    <ligand>
        <name>Zn(2+)</name>
        <dbReference type="ChEBI" id="CHEBI:29105"/>
        <note>catalytic</note>
    </ligand>
</feature>
<evidence type="ECO:0000256" key="4">
    <source>
        <dbReference type="ARBA" id="ARBA00022737"/>
    </source>
</evidence>
<organism evidence="14 15">
    <name type="scientific">Orchesella cincta</name>
    <name type="common">Springtail</name>
    <name type="synonym">Podura cincta</name>
    <dbReference type="NCBI Taxonomy" id="48709"/>
    <lineage>
        <taxon>Eukaryota</taxon>
        <taxon>Metazoa</taxon>
        <taxon>Ecdysozoa</taxon>
        <taxon>Arthropoda</taxon>
        <taxon>Hexapoda</taxon>
        <taxon>Collembola</taxon>
        <taxon>Entomobryomorpha</taxon>
        <taxon>Entomobryoidea</taxon>
        <taxon>Orchesellidae</taxon>
        <taxon>Orchesellinae</taxon>
        <taxon>Orchesella</taxon>
    </lineage>
</organism>
<feature type="binding site" evidence="8">
    <location>
        <position position="227"/>
    </location>
    <ligand>
        <name>a protein</name>
        <dbReference type="ChEBI" id="CHEBI:16541"/>
    </ligand>
    <ligandPart>
        <name>C-terminal Xaa-(2S)-2-hydroxyglycine residue</name>
        <dbReference type="ChEBI" id="CHEBI:142768"/>
    </ligandPart>
</feature>
<dbReference type="EMBL" id="LJIJ01000138">
    <property type="protein sequence ID" value="ODN01798.1"/>
    <property type="molecule type" value="Genomic_DNA"/>
</dbReference>
<dbReference type="PANTHER" id="PTHR10680:SF36">
    <property type="entry name" value="PEPTIDYL-ALPHA-HYDROXYGLYCINE ALPHA-AMIDATING LYASE 1"/>
    <property type="match status" value="1"/>
</dbReference>
<feature type="disulfide bond" evidence="10">
    <location>
        <begin position="276"/>
        <end position="287"/>
    </location>
</feature>
<name>A0A1D2N973_ORCCI</name>
<keyword evidence="6" id="KW-0325">Glycoprotein</keyword>
<dbReference type="InterPro" id="IPR011042">
    <property type="entry name" value="6-blade_b-propeller_TolB-like"/>
</dbReference>
<keyword evidence="15" id="KW-1185">Reference proteome</keyword>
<sequence>MGYVRGNECLAMVASVASCLIFFLAVATSQATTSPVTSHQPSHVPSTSSNNQAEENVRALLKRRFDEKIAETSSHPVEVEGWPIEEYDLGQISGVDVDKSGNPVVFHRGTVIWDFGSFNETNHYLREDEGPIDEDTIVVLDSKSGQLLASWGGGIFYMPHGITIDHENNIWLTDVAMHQVFKFLPGAEKPSLTLGQAFTPGTSTSHLCKPTDVAVSSTGTIFVADGYCNSRIMKFDKDGKFLAKFGDEGWIWMEGKGSALAIPHSLALIEEEDVLCIADREHRRILCINAGLTNPQQFGEIVSVTNGFYIGRIFGIAYSPDGRLYGVNGAGSSPAETQGLTIDWKTSQVFDTWTSKRSFISPHDIAVARDGQTIFISEIGPNRLTKFVLRPTQSTSSSGNGGGSSSSSSSFTNDLYTE</sequence>
<evidence type="ECO:0000313" key="15">
    <source>
        <dbReference type="Proteomes" id="UP000094527"/>
    </source>
</evidence>
<evidence type="ECO:0000256" key="12">
    <source>
        <dbReference type="SAM" id="MobiDB-lite"/>
    </source>
</evidence>
<keyword evidence="3 13" id="KW-0732">Signal</keyword>
<keyword evidence="7 14" id="KW-0456">Lyase</keyword>
<dbReference type="InterPro" id="IPR001258">
    <property type="entry name" value="NHL_repeat"/>
</dbReference>
<feature type="repeat" description="NHL" evidence="11">
    <location>
        <begin position="194"/>
        <end position="238"/>
    </location>
</feature>
<evidence type="ECO:0000313" key="14">
    <source>
        <dbReference type="EMBL" id="ODN01798.1"/>
    </source>
</evidence>
<evidence type="ECO:0000256" key="1">
    <source>
        <dbReference type="ARBA" id="ARBA00012343"/>
    </source>
</evidence>
<evidence type="ECO:0000256" key="13">
    <source>
        <dbReference type="SAM" id="SignalP"/>
    </source>
</evidence>
<keyword evidence="5 10" id="KW-1015">Disulfide bond</keyword>
<dbReference type="SUPFAM" id="SSF101898">
    <property type="entry name" value="NHL repeat"/>
    <property type="match status" value="1"/>
</dbReference>
<protein>
    <recommendedName>
        <fullName evidence="1">peptidylamidoglycolate lyase</fullName>
        <ecNumber evidence="1">4.3.2.5</ecNumber>
    </recommendedName>
</protein>
<dbReference type="GO" id="GO:0046872">
    <property type="term" value="F:metal ion binding"/>
    <property type="evidence" value="ECO:0007669"/>
    <property type="project" value="UniProtKB-KW"/>
</dbReference>
<evidence type="ECO:0000256" key="9">
    <source>
        <dbReference type="PIRSR" id="PIRSR600720-2"/>
    </source>
</evidence>
<keyword evidence="9" id="KW-0106">Calcium</keyword>
<dbReference type="PROSITE" id="PS51125">
    <property type="entry name" value="NHL"/>
    <property type="match status" value="2"/>
</dbReference>
<keyword evidence="2 9" id="KW-0479">Metal-binding</keyword>
<dbReference type="GO" id="GO:0005576">
    <property type="term" value="C:extracellular region"/>
    <property type="evidence" value="ECO:0007669"/>
    <property type="project" value="TreeGrafter"/>
</dbReference>
<feature type="signal peptide" evidence="13">
    <location>
        <begin position="1"/>
        <end position="31"/>
    </location>
</feature>
<keyword evidence="9" id="KW-0862">Zinc</keyword>
<proteinExistence type="predicted"/>
<feature type="region of interest" description="Disordered" evidence="12">
    <location>
        <begin position="34"/>
        <end position="54"/>
    </location>
</feature>
<evidence type="ECO:0000256" key="6">
    <source>
        <dbReference type="ARBA" id="ARBA00023180"/>
    </source>
</evidence>
<comment type="cofactor">
    <cofactor evidence="9">
        <name>Zn(2+)</name>
        <dbReference type="ChEBI" id="CHEBI:29105"/>
    </cofactor>
    <text evidence="9">Binds one Zn(2+) ion per subunit.</text>
</comment>
<evidence type="ECO:0000256" key="5">
    <source>
        <dbReference type="ARBA" id="ARBA00023157"/>
    </source>
</evidence>
<evidence type="ECO:0000256" key="11">
    <source>
        <dbReference type="PROSITE-ProRule" id="PRU00504"/>
    </source>
</evidence>
<feature type="binding site" evidence="9">
    <location>
        <position position="95"/>
    </location>
    <ligand>
        <name>Ca(2+)</name>
        <dbReference type="ChEBI" id="CHEBI:29108"/>
        <note>structural</note>
    </ligand>
</feature>
<dbReference type="Pfam" id="PF01436">
    <property type="entry name" value="NHL"/>
    <property type="match status" value="2"/>
</dbReference>
<feature type="repeat" description="NHL" evidence="11">
    <location>
        <begin position="145"/>
        <end position="186"/>
    </location>
</feature>
<dbReference type="InterPro" id="IPR000720">
    <property type="entry name" value="PHM/PAL"/>
</dbReference>
<dbReference type="OrthoDB" id="10018185at2759"/>